<organism evidence="2 3">
    <name type="scientific">Pantherophis guttatus</name>
    <name type="common">Corn snake</name>
    <name type="synonym">Elaphe guttata</name>
    <dbReference type="NCBI Taxonomy" id="94885"/>
    <lineage>
        <taxon>Eukaryota</taxon>
        <taxon>Metazoa</taxon>
        <taxon>Chordata</taxon>
        <taxon>Craniata</taxon>
        <taxon>Vertebrata</taxon>
        <taxon>Euteleostomi</taxon>
        <taxon>Lepidosauria</taxon>
        <taxon>Squamata</taxon>
        <taxon>Bifurcata</taxon>
        <taxon>Unidentata</taxon>
        <taxon>Episquamata</taxon>
        <taxon>Toxicofera</taxon>
        <taxon>Serpentes</taxon>
        <taxon>Colubroidea</taxon>
        <taxon>Colubridae</taxon>
        <taxon>Colubrinae</taxon>
        <taxon>Pantherophis</taxon>
    </lineage>
</organism>
<feature type="compositionally biased region" description="Pro residues" evidence="1">
    <location>
        <begin position="101"/>
        <end position="121"/>
    </location>
</feature>
<evidence type="ECO:0000313" key="2">
    <source>
        <dbReference type="Proteomes" id="UP001652622"/>
    </source>
</evidence>
<feature type="region of interest" description="Disordered" evidence="1">
    <location>
        <begin position="1"/>
        <end position="43"/>
    </location>
</feature>
<feature type="compositionally biased region" description="Basic residues" evidence="1">
    <location>
        <begin position="205"/>
        <end position="218"/>
    </location>
</feature>
<gene>
    <name evidence="3" type="primary">LOC132709240</name>
</gene>
<feature type="region of interest" description="Disordered" evidence="1">
    <location>
        <begin position="96"/>
        <end position="126"/>
    </location>
</feature>
<keyword evidence="2" id="KW-1185">Reference proteome</keyword>
<feature type="region of interest" description="Disordered" evidence="1">
    <location>
        <begin position="164"/>
        <end position="229"/>
    </location>
</feature>
<protein>
    <submittedName>
        <fullName evidence="3">Myb-related transcription factor, partner of profilin-like</fullName>
    </submittedName>
</protein>
<evidence type="ECO:0000313" key="3">
    <source>
        <dbReference type="RefSeq" id="XP_060538329.1"/>
    </source>
</evidence>
<dbReference type="Proteomes" id="UP001652622">
    <property type="component" value="Unplaced"/>
</dbReference>
<reference evidence="3" key="1">
    <citation type="submission" date="2025-08" db="UniProtKB">
        <authorList>
            <consortium name="RefSeq"/>
        </authorList>
    </citation>
    <scope>IDENTIFICATION</scope>
    <source>
        <tissue evidence="3">Blood</tissue>
    </source>
</reference>
<dbReference type="RefSeq" id="XP_060538329.1">
    <property type="nucleotide sequence ID" value="XM_060682346.1"/>
</dbReference>
<name>A0ABM3YQC4_PANGU</name>
<dbReference type="GeneID" id="132709240"/>
<proteinExistence type="predicted"/>
<sequence length="229" mass="24651">MAVELLEEPGDVRPETEDAGNPSASPAPRHSPPTPSSPAVHLAAAGDHLSHILGDQLRASAQVQLCQLWHQQQVQHRSSHAPLDPQEVDQLLHQPLSRRPSAPPSPSPQPLSRPSRSPPAPLSRLTQVVEGPQQVSEALLVQGALGVVFGPEHLHVGGHVLQAERPQRPSRLPLRHPCGRPEAPSDRRDGATPAAPGRFRPPGGARRKCRRSHPRLRPRGVLTRAARGA</sequence>
<feature type="compositionally biased region" description="Low complexity" evidence="1">
    <location>
        <begin position="191"/>
        <end position="204"/>
    </location>
</feature>
<accession>A0ABM3YQC4</accession>
<evidence type="ECO:0000256" key="1">
    <source>
        <dbReference type="SAM" id="MobiDB-lite"/>
    </source>
</evidence>